<evidence type="ECO:0000313" key="1">
    <source>
        <dbReference type="EMBL" id="MDF8335920.1"/>
    </source>
</evidence>
<gene>
    <name evidence="1" type="ORF">POM99_22205</name>
</gene>
<dbReference type="Proteomes" id="UP001222770">
    <property type="component" value="Unassembled WGS sequence"/>
</dbReference>
<comment type="caution">
    <text evidence="1">The sequence shown here is derived from an EMBL/GenBank/DDBJ whole genome shotgun (WGS) entry which is preliminary data.</text>
</comment>
<sequence length="205" mass="22966">MARFARWHIWLGWLIAVPLLLWMLSGIAMVARPIEEVRGEHLRIKLPPQPLPGNSQVVEIRSFVQRGRPVTLVTRADGSLQRYATGTGAPLNVDVAEARAIAASDIRGGDQVDAVRAFSARTPPLELRKPVATWQVSLVDGTHVYINRGSGEIEAVRTRWWRFYDVMWGLHIMDLQTREDAHNPFVVLFALIALIGGLCCKNREA</sequence>
<dbReference type="RefSeq" id="WP_277280996.1">
    <property type="nucleotide sequence ID" value="NZ_JAROCY010000067.1"/>
</dbReference>
<evidence type="ECO:0000313" key="2">
    <source>
        <dbReference type="Proteomes" id="UP001222770"/>
    </source>
</evidence>
<reference evidence="1 2" key="1">
    <citation type="submission" date="2023-03" db="EMBL/GenBank/DDBJ databases">
        <title>Novosphingobium cyanobacteriorum sp. nov., isolated from a eutrophic reservoir during the Microcystis bloom period.</title>
        <authorList>
            <person name="Kang M."/>
            <person name="Le V."/>
            <person name="Ko S.-R."/>
            <person name="Lee S.-A."/>
            <person name="Ahn C.-Y."/>
        </authorList>
    </citation>
    <scope>NUCLEOTIDE SEQUENCE [LARGE SCALE GENOMIC DNA]</scope>
    <source>
        <strain evidence="1 2">HBC54</strain>
    </source>
</reference>
<organism evidence="1 2">
    <name type="scientific">Novosphingobium cyanobacteriorum</name>
    <dbReference type="NCBI Taxonomy" id="3024215"/>
    <lineage>
        <taxon>Bacteria</taxon>
        <taxon>Pseudomonadati</taxon>
        <taxon>Pseudomonadota</taxon>
        <taxon>Alphaproteobacteria</taxon>
        <taxon>Sphingomonadales</taxon>
        <taxon>Sphingomonadaceae</taxon>
        <taxon>Novosphingobium</taxon>
    </lineage>
</organism>
<proteinExistence type="predicted"/>
<accession>A0ABT6CPQ8</accession>
<name>A0ABT6CPQ8_9SPHN</name>
<protein>
    <recommendedName>
        <fullName evidence="3">PepSY domain-containing protein</fullName>
    </recommendedName>
</protein>
<dbReference type="EMBL" id="JAROCY010000067">
    <property type="protein sequence ID" value="MDF8335920.1"/>
    <property type="molecule type" value="Genomic_DNA"/>
</dbReference>
<keyword evidence="2" id="KW-1185">Reference proteome</keyword>
<evidence type="ECO:0008006" key="3">
    <source>
        <dbReference type="Google" id="ProtNLM"/>
    </source>
</evidence>